<feature type="transmembrane region" description="Helical" evidence="1">
    <location>
        <begin position="12"/>
        <end position="32"/>
    </location>
</feature>
<name>A0A554A3K2_9BACI</name>
<keyword evidence="1" id="KW-0472">Membrane</keyword>
<evidence type="ECO:0000256" key="1">
    <source>
        <dbReference type="SAM" id="Phobius"/>
    </source>
</evidence>
<keyword evidence="3" id="KW-1185">Reference proteome</keyword>
<reference evidence="2 3" key="1">
    <citation type="submission" date="2019-07" db="EMBL/GenBank/DDBJ databases">
        <authorList>
            <person name="Park Y.J."/>
            <person name="Jeong S.E."/>
            <person name="Jung H.S."/>
        </authorList>
    </citation>
    <scope>NUCLEOTIDE SEQUENCE [LARGE SCALE GENOMIC DNA]</scope>
    <source>
        <strain evidence="3">P16(2019)</strain>
    </source>
</reference>
<accession>A0A554A3K2</accession>
<protein>
    <submittedName>
        <fullName evidence="2">Uncharacterized protein</fullName>
    </submittedName>
</protein>
<keyword evidence="1" id="KW-1133">Transmembrane helix</keyword>
<gene>
    <name evidence="2" type="ORF">FN960_01400</name>
</gene>
<organism evidence="2 3">
    <name type="scientific">Alkalicoccobacillus porphyridii</name>
    <dbReference type="NCBI Taxonomy" id="2597270"/>
    <lineage>
        <taxon>Bacteria</taxon>
        <taxon>Bacillati</taxon>
        <taxon>Bacillota</taxon>
        <taxon>Bacilli</taxon>
        <taxon>Bacillales</taxon>
        <taxon>Bacillaceae</taxon>
        <taxon>Alkalicoccobacillus</taxon>
    </lineage>
</organism>
<dbReference type="Proteomes" id="UP000318521">
    <property type="component" value="Unassembled WGS sequence"/>
</dbReference>
<proteinExistence type="predicted"/>
<feature type="transmembrane region" description="Helical" evidence="1">
    <location>
        <begin position="73"/>
        <end position="93"/>
    </location>
</feature>
<evidence type="ECO:0000313" key="2">
    <source>
        <dbReference type="EMBL" id="TSB48236.1"/>
    </source>
</evidence>
<feature type="transmembrane region" description="Helical" evidence="1">
    <location>
        <begin position="47"/>
        <end position="66"/>
    </location>
</feature>
<evidence type="ECO:0000313" key="3">
    <source>
        <dbReference type="Proteomes" id="UP000318521"/>
    </source>
</evidence>
<dbReference type="AlphaFoldDB" id="A0A554A3K2"/>
<dbReference type="OrthoDB" id="2193366at2"/>
<dbReference type="EMBL" id="VLXZ01000001">
    <property type="protein sequence ID" value="TSB48236.1"/>
    <property type="molecule type" value="Genomic_DNA"/>
</dbReference>
<comment type="caution">
    <text evidence="2">The sequence shown here is derived from an EMBL/GenBank/DDBJ whole genome shotgun (WGS) entry which is preliminary data.</text>
</comment>
<keyword evidence="1" id="KW-0812">Transmembrane</keyword>
<dbReference type="RefSeq" id="WP_143846581.1">
    <property type="nucleotide sequence ID" value="NZ_VLXZ01000001.1"/>
</dbReference>
<sequence length="287" mass="32780">MNFLKKQRNLFAACFFLMSLGLFILQMGYLFLPNLVGREVEYIHNQLFYLINIACILSLAISFLLYFQQTRKWLLIGGSVFTLFIVVNTYLIYTTSQEVNNIVSLSPDGKHTLVLKQDKEQGDIIYYREYYTILARPLQRISASEHELQVEWLANDVAAVTYQDHNQNIQQHIATYGDRGDGISYYYVSSEIYGEWQDGETRVISGPEGISVEDNGERQTFAWENIQQHGTLAIVLSDDEHNAAWTIALAENFEISSNATVEQPGDIRVYKATLGDADVNTLERFGN</sequence>